<reference evidence="1" key="2">
    <citation type="submission" date="2011-02" db="EMBL/GenBank/DDBJ databases">
        <title>Host Range of a conjugational plasmid pLS20 originated from Bacillus subtilis (natto).</title>
        <authorList>
            <person name="Itaya M."/>
        </authorList>
    </citation>
    <scope>NUCLEOTIDE SEQUENCE</scope>
    <source>
        <strain evidence="1">IFO 3335</strain>
        <plasmid evidence="1">pLS20</plasmid>
    </source>
</reference>
<evidence type="ECO:0000313" key="1">
    <source>
        <dbReference type="EMBL" id="BAJ76995.1"/>
    </source>
</evidence>
<dbReference type="EMBL" id="AB615352">
    <property type="protein sequence ID" value="BAJ76995.1"/>
    <property type="molecule type" value="Genomic_DNA"/>
</dbReference>
<protein>
    <submittedName>
        <fullName evidence="1">Uncharacterized protein</fullName>
    </submittedName>
</protein>
<reference evidence="1" key="1">
    <citation type="journal article" date="2006" name="Biosci. Biotechnol. Biochem.">
        <title>Conjugational transfer kinetics of pLS20 between Bacillus subtilis in liquid medium.</title>
        <authorList>
            <person name="Itaya M."/>
            <person name="Sakaya N."/>
            <person name="Matsunaga S."/>
            <person name="Fujita K."/>
            <person name="Kaneko S."/>
        </authorList>
    </citation>
    <scope>NUCLEOTIDE SEQUENCE</scope>
    <source>
        <strain evidence="1">IFO 3335</strain>
        <plasmid evidence="1">pLS20</plasmid>
    </source>
</reference>
<sequence length="38" mass="4760">MFLLTRDIYKYQFFNTKTFMEFKEIFQRNLIAELSKFG</sequence>
<name>E9RJ80_BACNA</name>
<keyword evidence="1" id="KW-0614">Plasmid</keyword>
<geneLocation type="plasmid" evidence="1">
    <name>pLS20</name>
</geneLocation>
<dbReference type="AlphaFoldDB" id="E9RJ80"/>
<organism evidence="1">
    <name type="scientific">Bacillus subtilis subsp. natto</name>
    <dbReference type="NCBI Taxonomy" id="86029"/>
    <lineage>
        <taxon>Bacteria</taxon>
        <taxon>Bacillati</taxon>
        <taxon>Bacillota</taxon>
        <taxon>Bacilli</taxon>
        <taxon>Bacillales</taxon>
        <taxon>Bacillaceae</taxon>
        <taxon>Bacillus</taxon>
    </lineage>
</organism>
<accession>E9RJ80</accession>
<proteinExistence type="predicted"/>